<sequence length="213" mass="24126">MYWIGEELVFPPHELATEDGVLAIGGDLSVERLVFAYANGIFPWFNEGEPIVWYSPWERMVLFPESVKVSKSMKQIIKKGTFTITENTAFKEVIKNCKIIERKDQEGTWITNDMEEAYLSLYNKGFAKSIEVWQTNPDSSKILVGGLYGVDLKNGVFCGESMFSKVSNASKLAFIHLATKGGYRLIDCQVYNSHLASLGADEIPRKEFLKFLE</sequence>
<dbReference type="PANTHER" id="PTHR30098">
    <property type="entry name" value="LEUCYL/PHENYLALANYL-TRNA--PROTEIN TRANSFERASE"/>
    <property type="match status" value="1"/>
</dbReference>
<dbReference type="InterPro" id="IPR016181">
    <property type="entry name" value="Acyl_CoA_acyltransferase"/>
</dbReference>
<dbReference type="EC" id="2.3.2.6" evidence="4"/>
<dbReference type="Pfam" id="PF03588">
    <property type="entry name" value="Leu_Phe_trans"/>
    <property type="match status" value="1"/>
</dbReference>
<proteinExistence type="inferred from homology"/>
<evidence type="ECO:0000313" key="6">
    <source>
        <dbReference type="Proteomes" id="UP001597062"/>
    </source>
</evidence>
<dbReference type="InterPro" id="IPR042203">
    <property type="entry name" value="Leu/Phe-tRNA_Trfase_C"/>
</dbReference>
<evidence type="ECO:0000256" key="4">
    <source>
        <dbReference type="HAMAP-Rule" id="MF_00688"/>
    </source>
</evidence>
<keyword evidence="1 4" id="KW-0963">Cytoplasm</keyword>
<dbReference type="EMBL" id="JBHTJR010000045">
    <property type="protein sequence ID" value="MFD0993278.1"/>
    <property type="molecule type" value="Genomic_DNA"/>
</dbReference>
<keyword evidence="2 4" id="KW-0808">Transferase</keyword>
<name>A0ABW3JS00_9FLAO</name>
<evidence type="ECO:0000256" key="1">
    <source>
        <dbReference type="ARBA" id="ARBA00022490"/>
    </source>
</evidence>
<dbReference type="Gene3D" id="3.40.630.70">
    <property type="entry name" value="Leucyl/phenylalanyl-tRNA-protein transferase, C-terminal domain"/>
    <property type="match status" value="1"/>
</dbReference>
<dbReference type="InterPro" id="IPR004616">
    <property type="entry name" value="Leu/Phe-tRNA_Trfase"/>
</dbReference>
<evidence type="ECO:0000256" key="2">
    <source>
        <dbReference type="ARBA" id="ARBA00022679"/>
    </source>
</evidence>
<comment type="catalytic activity">
    <reaction evidence="4">
        <text>L-phenylalanyl-tRNA(Phe) + an N-terminal L-alpha-aminoacyl-[protein] = an N-terminal L-phenylalanyl-L-alpha-aminoacyl-[protein] + tRNA(Phe)</text>
        <dbReference type="Rhea" id="RHEA:43632"/>
        <dbReference type="Rhea" id="RHEA-COMP:9668"/>
        <dbReference type="Rhea" id="RHEA-COMP:9699"/>
        <dbReference type="Rhea" id="RHEA-COMP:10636"/>
        <dbReference type="Rhea" id="RHEA-COMP:10637"/>
        <dbReference type="ChEBI" id="CHEBI:78442"/>
        <dbReference type="ChEBI" id="CHEBI:78531"/>
        <dbReference type="ChEBI" id="CHEBI:78597"/>
        <dbReference type="ChEBI" id="CHEBI:83561"/>
        <dbReference type="EC" id="2.3.2.6"/>
    </reaction>
</comment>
<dbReference type="SUPFAM" id="SSF55729">
    <property type="entry name" value="Acyl-CoA N-acyltransferases (Nat)"/>
    <property type="match status" value="1"/>
</dbReference>
<dbReference type="HAMAP" id="MF_00688">
    <property type="entry name" value="Leu_Phe_trans"/>
    <property type="match status" value="1"/>
</dbReference>
<comment type="caution">
    <text evidence="5">The sequence shown here is derived from an EMBL/GenBank/DDBJ whole genome shotgun (WGS) entry which is preliminary data.</text>
</comment>
<keyword evidence="3 4" id="KW-0012">Acyltransferase</keyword>
<gene>
    <name evidence="4 5" type="primary">aat</name>
    <name evidence="5" type="ORF">ACFQ1U_08685</name>
</gene>
<comment type="function">
    <text evidence="4">Functions in the N-end rule pathway of protein degradation where it conjugates Leu, Phe and, less efficiently, Met from aminoacyl-tRNAs to the N-termini of proteins containing an N-terminal arginine or lysine.</text>
</comment>
<evidence type="ECO:0000256" key="3">
    <source>
        <dbReference type="ARBA" id="ARBA00023315"/>
    </source>
</evidence>
<dbReference type="GO" id="GO:0008914">
    <property type="term" value="F:leucyl-tRNA--protein transferase activity"/>
    <property type="evidence" value="ECO:0007669"/>
    <property type="project" value="UniProtKB-EC"/>
</dbReference>
<comment type="catalytic activity">
    <reaction evidence="4">
        <text>N-terminal L-lysyl-[protein] + L-leucyl-tRNA(Leu) = N-terminal L-leucyl-L-lysyl-[protein] + tRNA(Leu) + H(+)</text>
        <dbReference type="Rhea" id="RHEA:12340"/>
        <dbReference type="Rhea" id="RHEA-COMP:9613"/>
        <dbReference type="Rhea" id="RHEA-COMP:9622"/>
        <dbReference type="Rhea" id="RHEA-COMP:12670"/>
        <dbReference type="Rhea" id="RHEA-COMP:12671"/>
        <dbReference type="ChEBI" id="CHEBI:15378"/>
        <dbReference type="ChEBI" id="CHEBI:65249"/>
        <dbReference type="ChEBI" id="CHEBI:78442"/>
        <dbReference type="ChEBI" id="CHEBI:78494"/>
        <dbReference type="ChEBI" id="CHEBI:133043"/>
        <dbReference type="EC" id="2.3.2.6"/>
    </reaction>
</comment>
<dbReference type="RefSeq" id="WP_386107365.1">
    <property type="nucleotide sequence ID" value="NZ_JBHTJR010000045.1"/>
</dbReference>
<protein>
    <recommendedName>
        <fullName evidence="4">Leucyl/phenylalanyl-tRNA--protein transferase</fullName>
        <ecNumber evidence="4">2.3.2.6</ecNumber>
    </recommendedName>
    <alternativeName>
        <fullName evidence="4">L/F-transferase</fullName>
    </alternativeName>
    <alternativeName>
        <fullName evidence="4">Leucyltransferase</fullName>
    </alternativeName>
    <alternativeName>
        <fullName evidence="4">Phenyalanyltransferase</fullName>
    </alternativeName>
</protein>
<comment type="similarity">
    <text evidence="4">Belongs to the L/F-transferase family.</text>
</comment>
<dbReference type="NCBIfam" id="TIGR00667">
    <property type="entry name" value="aat"/>
    <property type="match status" value="1"/>
</dbReference>
<dbReference type="InterPro" id="IPR042221">
    <property type="entry name" value="Leu/Phe-tRNA_Trfase_N"/>
</dbReference>
<keyword evidence="6" id="KW-1185">Reference proteome</keyword>
<evidence type="ECO:0000313" key="5">
    <source>
        <dbReference type="EMBL" id="MFD0993278.1"/>
    </source>
</evidence>
<comment type="subcellular location">
    <subcellularLocation>
        <location evidence="4">Cytoplasm</location>
    </subcellularLocation>
</comment>
<dbReference type="Proteomes" id="UP001597062">
    <property type="component" value="Unassembled WGS sequence"/>
</dbReference>
<comment type="catalytic activity">
    <reaction evidence="4">
        <text>N-terminal L-arginyl-[protein] + L-leucyl-tRNA(Leu) = N-terminal L-leucyl-L-arginyl-[protein] + tRNA(Leu) + H(+)</text>
        <dbReference type="Rhea" id="RHEA:50416"/>
        <dbReference type="Rhea" id="RHEA-COMP:9613"/>
        <dbReference type="Rhea" id="RHEA-COMP:9622"/>
        <dbReference type="Rhea" id="RHEA-COMP:12672"/>
        <dbReference type="Rhea" id="RHEA-COMP:12673"/>
        <dbReference type="ChEBI" id="CHEBI:15378"/>
        <dbReference type="ChEBI" id="CHEBI:64719"/>
        <dbReference type="ChEBI" id="CHEBI:78442"/>
        <dbReference type="ChEBI" id="CHEBI:78494"/>
        <dbReference type="ChEBI" id="CHEBI:133044"/>
        <dbReference type="EC" id="2.3.2.6"/>
    </reaction>
</comment>
<dbReference type="PANTHER" id="PTHR30098:SF2">
    <property type="entry name" value="LEUCYL_PHENYLALANYL-TRNA--PROTEIN TRANSFERASE"/>
    <property type="match status" value="1"/>
</dbReference>
<organism evidence="5 6">
    <name type="scientific">Tenacibaculum geojense</name>
    <dbReference type="NCBI Taxonomy" id="915352"/>
    <lineage>
        <taxon>Bacteria</taxon>
        <taxon>Pseudomonadati</taxon>
        <taxon>Bacteroidota</taxon>
        <taxon>Flavobacteriia</taxon>
        <taxon>Flavobacteriales</taxon>
        <taxon>Flavobacteriaceae</taxon>
        <taxon>Tenacibaculum</taxon>
    </lineage>
</organism>
<accession>A0ABW3JS00</accession>
<dbReference type="Gene3D" id="3.30.70.3550">
    <property type="entry name" value="Leucyl/phenylalanyl-tRNA-protein transferase, N-terminal domain"/>
    <property type="match status" value="1"/>
</dbReference>
<reference evidence="6" key="1">
    <citation type="journal article" date="2019" name="Int. J. Syst. Evol. Microbiol.">
        <title>The Global Catalogue of Microorganisms (GCM) 10K type strain sequencing project: providing services to taxonomists for standard genome sequencing and annotation.</title>
        <authorList>
            <consortium name="The Broad Institute Genomics Platform"/>
            <consortium name="The Broad Institute Genome Sequencing Center for Infectious Disease"/>
            <person name="Wu L."/>
            <person name="Ma J."/>
        </authorList>
    </citation>
    <scope>NUCLEOTIDE SEQUENCE [LARGE SCALE GENOMIC DNA]</scope>
    <source>
        <strain evidence="6">CCUG 60527</strain>
    </source>
</reference>